<evidence type="ECO:0000256" key="1">
    <source>
        <dbReference type="SAM" id="Phobius"/>
    </source>
</evidence>
<name>A0A914BW85_9BILA</name>
<organism evidence="2 3">
    <name type="scientific">Acrobeloides nanus</name>
    <dbReference type="NCBI Taxonomy" id="290746"/>
    <lineage>
        <taxon>Eukaryota</taxon>
        <taxon>Metazoa</taxon>
        <taxon>Ecdysozoa</taxon>
        <taxon>Nematoda</taxon>
        <taxon>Chromadorea</taxon>
        <taxon>Rhabditida</taxon>
        <taxon>Tylenchina</taxon>
        <taxon>Cephalobomorpha</taxon>
        <taxon>Cephaloboidea</taxon>
        <taxon>Cephalobidae</taxon>
        <taxon>Acrobeloides</taxon>
    </lineage>
</organism>
<sequence>MDEISGHPWKFPGDYWFSRRDVPYTESIFLNKNCTFIGHDEEYLKGDTVERRYNDRNSTVPFNFPTHNKFLSATCTCANVEENESASNGTGTEIETFFEDVIEVKTEQIVTLTSSTRPFCVGMLLGVILTVGLYGLYTYRDQFVPLINRVRNGASRIHTPSYNNPLYMNGNNEHLQGLNSHSYHI</sequence>
<dbReference type="Proteomes" id="UP000887540">
    <property type="component" value="Unplaced"/>
</dbReference>
<keyword evidence="1" id="KW-1133">Transmembrane helix</keyword>
<protein>
    <submittedName>
        <fullName evidence="3">Uncharacterized protein</fullName>
    </submittedName>
</protein>
<dbReference type="WBParaSite" id="ACRNAN_Path_1145.g4425.t1">
    <property type="protein sequence ID" value="ACRNAN_Path_1145.g4425.t1"/>
    <property type="gene ID" value="ACRNAN_Path_1145.g4425"/>
</dbReference>
<keyword evidence="1" id="KW-0812">Transmembrane</keyword>
<feature type="transmembrane region" description="Helical" evidence="1">
    <location>
        <begin position="121"/>
        <end position="139"/>
    </location>
</feature>
<keyword evidence="2" id="KW-1185">Reference proteome</keyword>
<keyword evidence="1" id="KW-0472">Membrane</keyword>
<evidence type="ECO:0000313" key="2">
    <source>
        <dbReference type="Proteomes" id="UP000887540"/>
    </source>
</evidence>
<evidence type="ECO:0000313" key="3">
    <source>
        <dbReference type="WBParaSite" id="ACRNAN_Path_1145.g4425.t1"/>
    </source>
</evidence>
<proteinExistence type="predicted"/>
<dbReference type="AlphaFoldDB" id="A0A914BW85"/>
<reference evidence="3" key="1">
    <citation type="submission" date="2022-11" db="UniProtKB">
        <authorList>
            <consortium name="WormBaseParasite"/>
        </authorList>
    </citation>
    <scope>IDENTIFICATION</scope>
</reference>
<accession>A0A914BW85</accession>